<dbReference type="OrthoDB" id="4008739at2"/>
<accession>A0A2G5PE03</accession>
<feature type="transmembrane region" description="Helical" evidence="9">
    <location>
        <begin position="337"/>
        <end position="358"/>
    </location>
</feature>
<dbReference type="PRINTS" id="PR00171">
    <property type="entry name" value="SUGRTRNSPORT"/>
</dbReference>
<dbReference type="PANTHER" id="PTHR48020">
    <property type="entry name" value="PROTON MYO-INOSITOL COTRANSPORTER"/>
    <property type="match status" value="1"/>
</dbReference>
<dbReference type="AlphaFoldDB" id="A0A2G5PE03"/>
<feature type="transmembrane region" description="Helical" evidence="9">
    <location>
        <begin position="158"/>
        <end position="178"/>
    </location>
</feature>
<protein>
    <submittedName>
        <fullName evidence="11">Sugar porter family MFS transporter</fullName>
    </submittedName>
</protein>
<evidence type="ECO:0000256" key="5">
    <source>
        <dbReference type="ARBA" id="ARBA00022692"/>
    </source>
</evidence>
<feature type="transmembrane region" description="Helical" evidence="9">
    <location>
        <begin position="364"/>
        <end position="391"/>
    </location>
</feature>
<dbReference type="PROSITE" id="PS00216">
    <property type="entry name" value="SUGAR_TRANSPORT_1"/>
    <property type="match status" value="1"/>
</dbReference>
<dbReference type="NCBIfam" id="TIGR00879">
    <property type="entry name" value="SP"/>
    <property type="match status" value="1"/>
</dbReference>
<evidence type="ECO:0000256" key="1">
    <source>
        <dbReference type="ARBA" id="ARBA00004651"/>
    </source>
</evidence>
<keyword evidence="3 8" id="KW-0813">Transport</keyword>
<feature type="transmembrane region" description="Helical" evidence="9">
    <location>
        <begin position="25"/>
        <end position="42"/>
    </location>
</feature>
<keyword evidence="5 9" id="KW-0812">Transmembrane</keyword>
<keyword evidence="4" id="KW-1003">Cell membrane</keyword>
<dbReference type="CDD" id="cd17359">
    <property type="entry name" value="MFS_XylE_like"/>
    <property type="match status" value="1"/>
</dbReference>
<dbReference type="Pfam" id="PF00083">
    <property type="entry name" value="Sugar_tr"/>
    <property type="match status" value="1"/>
</dbReference>
<feature type="transmembrane region" description="Helical" evidence="9">
    <location>
        <begin position="430"/>
        <end position="450"/>
    </location>
</feature>
<dbReference type="STRING" id="85968.GCA_900073015_03208"/>
<dbReference type="InterPro" id="IPR005829">
    <property type="entry name" value="Sugar_transporter_CS"/>
</dbReference>
<comment type="caution">
    <text evidence="11">The sequence shown here is derived from an EMBL/GenBank/DDBJ whole genome shotgun (WGS) entry which is preliminary data.</text>
</comment>
<dbReference type="Gene3D" id="1.20.1250.20">
    <property type="entry name" value="MFS general substrate transporter like domains"/>
    <property type="match status" value="1"/>
</dbReference>
<feature type="transmembrane region" description="Helical" evidence="9">
    <location>
        <begin position="123"/>
        <end position="146"/>
    </location>
</feature>
<feature type="transmembrane region" description="Helical" evidence="9">
    <location>
        <begin position="269"/>
        <end position="292"/>
    </location>
</feature>
<dbReference type="InterPro" id="IPR003663">
    <property type="entry name" value="Sugar/inositol_transpt"/>
</dbReference>
<proteinExistence type="inferred from homology"/>
<dbReference type="InterPro" id="IPR005828">
    <property type="entry name" value="MFS_sugar_transport-like"/>
</dbReference>
<dbReference type="PANTHER" id="PTHR48020:SF12">
    <property type="entry name" value="PROTON MYO-INOSITOL COTRANSPORTER"/>
    <property type="match status" value="1"/>
</dbReference>
<dbReference type="InterPro" id="IPR020846">
    <property type="entry name" value="MFS_dom"/>
</dbReference>
<organism evidence="11 12">
    <name type="scientific">Mycolicibacterium brumae</name>
    <dbReference type="NCBI Taxonomy" id="85968"/>
    <lineage>
        <taxon>Bacteria</taxon>
        <taxon>Bacillati</taxon>
        <taxon>Actinomycetota</taxon>
        <taxon>Actinomycetes</taxon>
        <taxon>Mycobacteriales</taxon>
        <taxon>Mycobacteriaceae</taxon>
        <taxon>Mycolicibacterium</taxon>
    </lineage>
</organism>
<feature type="transmembrane region" description="Helical" evidence="9">
    <location>
        <begin position="403"/>
        <end position="424"/>
    </location>
</feature>
<dbReference type="PROSITE" id="PS50850">
    <property type="entry name" value="MFS"/>
    <property type="match status" value="1"/>
</dbReference>
<evidence type="ECO:0000256" key="8">
    <source>
        <dbReference type="RuleBase" id="RU003346"/>
    </source>
</evidence>
<feature type="transmembrane region" description="Helical" evidence="9">
    <location>
        <begin position="184"/>
        <end position="203"/>
    </location>
</feature>
<feature type="transmembrane region" description="Helical" evidence="9">
    <location>
        <begin position="62"/>
        <end position="83"/>
    </location>
</feature>
<evidence type="ECO:0000313" key="11">
    <source>
        <dbReference type="EMBL" id="PIB76558.1"/>
    </source>
</evidence>
<keyword evidence="7 9" id="KW-0472">Membrane</keyword>
<gene>
    <name evidence="11" type="ORF">CQY22_005455</name>
</gene>
<dbReference type="InterPro" id="IPR050814">
    <property type="entry name" value="Myo-inositol_Transporter"/>
</dbReference>
<dbReference type="GO" id="GO:0005886">
    <property type="term" value="C:plasma membrane"/>
    <property type="evidence" value="ECO:0007669"/>
    <property type="project" value="UniProtKB-SubCell"/>
</dbReference>
<feature type="domain" description="Major facilitator superfamily (MFS) profile" evidence="10">
    <location>
        <begin position="28"/>
        <end position="457"/>
    </location>
</feature>
<dbReference type="SUPFAM" id="SSF103473">
    <property type="entry name" value="MFS general substrate transporter"/>
    <property type="match status" value="1"/>
</dbReference>
<evidence type="ECO:0000256" key="6">
    <source>
        <dbReference type="ARBA" id="ARBA00022989"/>
    </source>
</evidence>
<evidence type="ECO:0000313" key="12">
    <source>
        <dbReference type="Proteomes" id="UP000230551"/>
    </source>
</evidence>
<feature type="transmembrane region" description="Helical" evidence="9">
    <location>
        <begin position="95"/>
        <end position="117"/>
    </location>
</feature>
<dbReference type="GO" id="GO:0022857">
    <property type="term" value="F:transmembrane transporter activity"/>
    <property type="evidence" value="ECO:0007669"/>
    <property type="project" value="InterPro"/>
</dbReference>
<feature type="transmembrane region" description="Helical" evidence="9">
    <location>
        <begin position="304"/>
        <end position="325"/>
    </location>
</feature>
<sequence length="490" mass="52906">MSAHAASASEAELPPLTAGPYRKRIGLISLVACLGGLLFGYDTGVANGAEGPMSHELGLNELQTGIVISSLVFAAAVGAFLGGQISDRIGRRKMILVLAIMFFVGVIFVVTAPGFGVVVVGRIILGLAVGGASTVVPVYLAELAPFEIRGSITGRNELAIVIGQFAAFTVNAILAASFGEQEGVWRIMFGICALPAVALFIGMMRMPESPRWLVEKGRYDEALAVLKTVRSEDRALAELAQVERVADEEKDEHGLDFKQILANRWLRRIVLVGIGVAVAQQLTGINSIMYYGSRVLEQSGFSQTAATIANTNFGLAAVIGGIIALRNMDRLDRRKTFMIGLTLTTICHCLVGIAGLVIPEDNAARPYVILVLITAFVLSMQTFLNIAVWVWLAEIFPLQIRGLAIGISVFFGWFVNACLALYVPTLLHNLGLGTFFLFAIVGVIMLGFLWHEVPETRNKSLEHLEESLLSGELYATLPRRVPFARGPKKH</sequence>
<evidence type="ECO:0000259" key="10">
    <source>
        <dbReference type="PROSITE" id="PS50850"/>
    </source>
</evidence>
<dbReference type="InterPro" id="IPR036259">
    <property type="entry name" value="MFS_trans_sf"/>
</dbReference>
<evidence type="ECO:0000256" key="2">
    <source>
        <dbReference type="ARBA" id="ARBA00010992"/>
    </source>
</evidence>
<evidence type="ECO:0000256" key="9">
    <source>
        <dbReference type="SAM" id="Phobius"/>
    </source>
</evidence>
<evidence type="ECO:0000256" key="7">
    <source>
        <dbReference type="ARBA" id="ARBA00023136"/>
    </source>
</evidence>
<dbReference type="InterPro" id="IPR047984">
    <property type="entry name" value="XylE-like"/>
</dbReference>
<comment type="subcellular location">
    <subcellularLocation>
        <location evidence="1">Cell membrane</location>
        <topology evidence="1">Multi-pass membrane protein</topology>
    </subcellularLocation>
</comment>
<evidence type="ECO:0000256" key="3">
    <source>
        <dbReference type="ARBA" id="ARBA00022448"/>
    </source>
</evidence>
<keyword evidence="6 9" id="KW-1133">Transmembrane helix</keyword>
<dbReference type="EMBL" id="PDCN02000004">
    <property type="protein sequence ID" value="PIB76558.1"/>
    <property type="molecule type" value="Genomic_DNA"/>
</dbReference>
<name>A0A2G5PE03_9MYCO</name>
<dbReference type="PROSITE" id="PS00217">
    <property type="entry name" value="SUGAR_TRANSPORT_2"/>
    <property type="match status" value="1"/>
</dbReference>
<evidence type="ECO:0000256" key="4">
    <source>
        <dbReference type="ARBA" id="ARBA00022475"/>
    </source>
</evidence>
<keyword evidence="12" id="KW-1185">Reference proteome</keyword>
<reference evidence="11 12" key="1">
    <citation type="journal article" date="2017" name="Infect. Genet. Evol.">
        <title>The new phylogeny of the genus Mycobacterium: The old and the news.</title>
        <authorList>
            <person name="Tortoli E."/>
            <person name="Fedrizzi T."/>
            <person name="Meehan C.J."/>
            <person name="Trovato A."/>
            <person name="Grottola A."/>
            <person name="Giacobazzi E."/>
            <person name="Serpini G.F."/>
            <person name="Tagliazucchi S."/>
            <person name="Fabio A."/>
            <person name="Bettua C."/>
            <person name="Bertorelli R."/>
            <person name="Frascaro F."/>
            <person name="De Sanctis V."/>
            <person name="Pecorari M."/>
            <person name="Jousson O."/>
            <person name="Segata N."/>
            <person name="Cirillo D.M."/>
        </authorList>
    </citation>
    <scope>NUCLEOTIDE SEQUENCE [LARGE SCALE GENOMIC DNA]</scope>
    <source>
        <strain evidence="11 12">CIP1034565</strain>
    </source>
</reference>
<dbReference type="RefSeq" id="WP_090591769.1">
    <property type="nucleotide sequence ID" value="NZ_CP104302.1"/>
</dbReference>
<dbReference type="Proteomes" id="UP000230551">
    <property type="component" value="Unassembled WGS sequence"/>
</dbReference>
<comment type="similarity">
    <text evidence="2 8">Belongs to the major facilitator superfamily. Sugar transporter (TC 2.A.1.1) family.</text>
</comment>